<comment type="function">
    <text evidence="2 3">Removes the phosphate from trehalose 6-phosphate to produce free trehalose.</text>
</comment>
<dbReference type="NCBIfam" id="TIGR00685">
    <property type="entry name" value="T6PP"/>
    <property type="match status" value="1"/>
</dbReference>
<comment type="cofactor">
    <cofactor evidence="3">
        <name>Mg(2+)</name>
        <dbReference type="ChEBI" id="CHEBI:18420"/>
    </cofactor>
</comment>
<reference evidence="4 5" key="1">
    <citation type="submission" date="2020-07" db="EMBL/GenBank/DDBJ databases">
        <title>Sequencing the genomes of 1000 actinobacteria strains.</title>
        <authorList>
            <person name="Klenk H.-P."/>
        </authorList>
    </citation>
    <scope>NUCLEOTIDE SEQUENCE [LARGE SCALE GENOMIC DNA]</scope>
    <source>
        <strain evidence="4 5">DSM 15475</strain>
    </source>
</reference>
<dbReference type="Proteomes" id="UP000535437">
    <property type="component" value="Unassembled WGS sequence"/>
</dbReference>
<dbReference type="EC" id="3.1.3.12" evidence="3"/>
<keyword evidence="3" id="KW-0460">Magnesium</keyword>
<dbReference type="AlphaFoldDB" id="A0A7Z0GKD9"/>
<proteinExistence type="inferred from homology"/>
<dbReference type="InterPro" id="IPR036412">
    <property type="entry name" value="HAD-like_sf"/>
</dbReference>
<evidence type="ECO:0000256" key="2">
    <source>
        <dbReference type="ARBA" id="ARBA00024179"/>
    </source>
</evidence>
<dbReference type="PANTHER" id="PTHR43768:SF3">
    <property type="entry name" value="TREHALOSE 6-PHOSPHATE PHOSPHATASE"/>
    <property type="match status" value="1"/>
</dbReference>
<comment type="caution">
    <text evidence="4">The sequence shown here is derived from an EMBL/GenBank/DDBJ whole genome shotgun (WGS) entry which is preliminary data.</text>
</comment>
<keyword evidence="3" id="KW-0479">Metal-binding</keyword>
<comment type="catalytic activity">
    <reaction evidence="3">
        <text>alpha,alpha-trehalose 6-phosphate + H2O = alpha,alpha-trehalose + phosphate</text>
        <dbReference type="Rhea" id="RHEA:23420"/>
        <dbReference type="ChEBI" id="CHEBI:15377"/>
        <dbReference type="ChEBI" id="CHEBI:16551"/>
        <dbReference type="ChEBI" id="CHEBI:43474"/>
        <dbReference type="ChEBI" id="CHEBI:58429"/>
        <dbReference type="EC" id="3.1.3.12"/>
    </reaction>
</comment>
<evidence type="ECO:0000313" key="5">
    <source>
        <dbReference type="Proteomes" id="UP000535437"/>
    </source>
</evidence>
<name>A0A7Z0GKD9_9MICC</name>
<dbReference type="GO" id="GO:0046872">
    <property type="term" value="F:metal ion binding"/>
    <property type="evidence" value="ECO:0007669"/>
    <property type="project" value="UniProtKB-KW"/>
</dbReference>
<sequence length="278" mass="29122">MTTDHVPQDASVAPLLDDDLLAALRGFAALPRLLVCLDFDGCVSELVADASEARPVPANAEAIRRLAGLDGVRVAYVSGRPLESLRELAAPPSGALLIGSHGAERDVADLAPHSRGLTLTPGQQAARRELLEVFESIAAGAEGAWVEHKPAGAAIHVRKVPDAGEAEQVLVESRAAVATLDEVHPKEGKMVLEAVVVQADKGEGISELRRLVSPDAVLFAGDDVTDEFGFAVLAGDDLGVKVGEGETRAAHRIEAPAQLAAVLNTIAEAREARDEEQQ</sequence>
<comment type="similarity">
    <text evidence="3">Belongs to the trehalose phosphatase family.</text>
</comment>
<dbReference type="InterPro" id="IPR044651">
    <property type="entry name" value="OTSB-like"/>
</dbReference>
<comment type="pathway">
    <text evidence="3">Glycan biosynthesis; trehalose biosynthesis.</text>
</comment>
<evidence type="ECO:0000313" key="4">
    <source>
        <dbReference type="EMBL" id="NYJ77636.1"/>
    </source>
</evidence>
<organism evidence="4 5">
    <name type="scientific">Nesterenkonia xinjiangensis</name>
    <dbReference type="NCBI Taxonomy" id="225327"/>
    <lineage>
        <taxon>Bacteria</taxon>
        <taxon>Bacillati</taxon>
        <taxon>Actinomycetota</taxon>
        <taxon>Actinomycetes</taxon>
        <taxon>Micrococcales</taxon>
        <taxon>Micrococcaceae</taxon>
        <taxon>Nesterenkonia</taxon>
    </lineage>
</organism>
<dbReference type="GO" id="GO:0004805">
    <property type="term" value="F:trehalose-phosphatase activity"/>
    <property type="evidence" value="ECO:0007669"/>
    <property type="project" value="UniProtKB-EC"/>
</dbReference>
<evidence type="ECO:0000256" key="1">
    <source>
        <dbReference type="ARBA" id="ARBA00022801"/>
    </source>
</evidence>
<dbReference type="Pfam" id="PF02358">
    <property type="entry name" value="Trehalose_PPase"/>
    <property type="match status" value="1"/>
</dbReference>
<dbReference type="PANTHER" id="PTHR43768">
    <property type="entry name" value="TREHALOSE 6-PHOSPHATE PHOSPHATASE"/>
    <property type="match status" value="1"/>
</dbReference>
<protein>
    <recommendedName>
        <fullName evidence="3">Trehalose 6-phosphate phosphatase</fullName>
        <ecNumber evidence="3">3.1.3.12</ecNumber>
    </recommendedName>
</protein>
<dbReference type="GO" id="GO:0005992">
    <property type="term" value="P:trehalose biosynthetic process"/>
    <property type="evidence" value="ECO:0007669"/>
    <property type="project" value="UniProtKB-UniPathway"/>
</dbReference>
<keyword evidence="1 3" id="KW-0378">Hydrolase</keyword>
<evidence type="ECO:0000256" key="3">
    <source>
        <dbReference type="RuleBase" id="RU361117"/>
    </source>
</evidence>
<dbReference type="RefSeq" id="WP_179541093.1">
    <property type="nucleotide sequence ID" value="NZ_BAAALL010000004.1"/>
</dbReference>
<dbReference type="Gene3D" id="3.30.70.1020">
    <property type="entry name" value="Trehalose-6-phosphate phosphatase related protein, domain 2"/>
    <property type="match status" value="1"/>
</dbReference>
<accession>A0A7Z0GKD9</accession>
<dbReference type="InterPro" id="IPR003337">
    <property type="entry name" value="Trehalose_PPase"/>
</dbReference>
<dbReference type="UniPathway" id="UPA00299"/>
<dbReference type="SUPFAM" id="SSF56784">
    <property type="entry name" value="HAD-like"/>
    <property type="match status" value="1"/>
</dbReference>
<dbReference type="Gene3D" id="3.40.50.1000">
    <property type="entry name" value="HAD superfamily/HAD-like"/>
    <property type="match status" value="1"/>
</dbReference>
<gene>
    <name evidence="4" type="ORF">HNR09_001047</name>
</gene>
<dbReference type="InterPro" id="IPR023214">
    <property type="entry name" value="HAD_sf"/>
</dbReference>
<dbReference type="EMBL" id="JACCFY010000001">
    <property type="protein sequence ID" value="NYJ77636.1"/>
    <property type="molecule type" value="Genomic_DNA"/>
</dbReference>
<keyword evidence="5" id="KW-1185">Reference proteome</keyword>